<evidence type="ECO:0008006" key="3">
    <source>
        <dbReference type="Google" id="ProtNLM"/>
    </source>
</evidence>
<sequence>MRNDHVKMKMPKKPLSPCQACGSPEHWNKECPDWDFFLTLQQKLAHVGEAVGTDDLTEQAYQASYQILLSERLASLDKPDFESATQEVSQREKATECKTETVKLEEGKKVSKVSKKVTVEEVEKEDNLLQNNFPPAWNFILEEVEQQMETGEVREMYHSSTEACLIFDWQEYPPPPLESTPFVLCAKRKHPPGLSAQRCPYYL</sequence>
<name>A0AA39MQP8_ARMTA</name>
<organism evidence="1 2">
    <name type="scientific">Armillaria tabescens</name>
    <name type="common">Ringless honey mushroom</name>
    <name type="synonym">Agaricus tabescens</name>
    <dbReference type="NCBI Taxonomy" id="1929756"/>
    <lineage>
        <taxon>Eukaryota</taxon>
        <taxon>Fungi</taxon>
        <taxon>Dikarya</taxon>
        <taxon>Basidiomycota</taxon>
        <taxon>Agaricomycotina</taxon>
        <taxon>Agaricomycetes</taxon>
        <taxon>Agaricomycetidae</taxon>
        <taxon>Agaricales</taxon>
        <taxon>Marasmiineae</taxon>
        <taxon>Physalacriaceae</taxon>
        <taxon>Desarmillaria</taxon>
    </lineage>
</organism>
<evidence type="ECO:0000313" key="1">
    <source>
        <dbReference type="EMBL" id="KAK0442743.1"/>
    </source>
</evidence>
<keyword evidence="2" id="KW-1185">Reference proteome</keyword>
<proteinExistence type="predicted"/>
<comment type="caution">
    <text evidence="1">The sequence shown here is derived from an EMBL/GenBank/DDBJ whole genome shotgun (WGS) entry which is preliminary data.</text>
</comment>
<gene>
    <name evidence="1" type="ORF">EV420DRAFT_1485287</name>
</gene>
<protein>
    <recommendedName>
        <fullName evidence="3">CCHC-type domain-containing protein</fullName>
    </recommendedName>
</protein>
<dbReference type="Proteomes" id="UP001175211">
    <property type="component" value="Unassembled WGS sequence"/>
</dbReference>
<evidence type="ECO:0000313" key="2">
    <source>
        <dbReference type="Proteomes" id="UP001175211"/>
    </source>
</evidence>
<dbReference type="GeneID" id="85353744"/>
<dbReference type="AlphaFoldDB" id="A0AA39MQP8"/>
<dbReference type="EMBL" id="JAUEPS010000063">
    <property type="protein sequence ID" value="KAK0442743.1"/>
    <property type="molecule type" value="Genomic_DNA"/>
</dbReference>
<dbReference type="RefSeq" id="XP_060324430.1">
    <property type="nucleotide sequence ID" value="XM_060470196.1"/>
</dbReference>
<reference evidence="1" key="1">
    <citation type="submission" date="2023-06" db="EMBL/GenBank/DDBJ databases">
        <authorList>
            <consortium name="Lawrence Berkeley National Laboratory"/>
            <person name="Ahrendt S."/>
            <person name="Sahu N."/>
            <person name="Indic B."/>
            <person name="Wong-Bajracharya J."/>
            <person name="Merenyi Z."/>
            <person name="Ke H.-M."/>
            <person name="Monk M."/>
            <person name="Kocsube S."/>
            <person name="Drula E."/>
            <person name="Lipzen A."/>
            <person name="Balint B."/>
            <person name="Henrissat B."/>
            <person name="Andreopoulos B."/>
            <person name="Martin F.M."/>
            <person name="Harder C.B."/>
            <person name="Rigling D."/>
            <person name="Ford K.L."/>
            <person name="Foster G.D."/>
            <person name="Pangilinan J."/>
            <person name="Papanicolaou A."/>
            <person name="Barry K."/>
            <person name="LaButti K."/>
            <person name="Viragh M."/>
            <person name="Koriabine M."/>
            <person name="Yan M."/>
            <person name="Riley R."/>
            <person name="Champramary S."/>
            <person name="Plett K.L."/>
            <person name="Tsai I.J."/>
            <person name="Slot J."/>
            <person name="Sipos G."/>
            <person name="Plett J."/>
            <person name="Nagy L.G."/>
            <person name="Grigoriev I.V."/>
        </authorList>
    </citation>
    <scope>NUCLEOTIDE SEQUENCE</scope>
    <source>
        <strain evidence="1">CCBAS 213</strain>
    </source>
</reference>
<accession>A0AA39MQP8</accession>